<dbReference type="PANTHER" id="PTHR36694">
    <property type="entry name" value="PASIFLORA 1, ISOFORM A-RELATED"/>
    <property type="match status" value="1"/>
</dbReference>
<reference evidence="2" key="2">
    <citation type="submission" date="2020-12" db="EMBL/GenBank/DDBJ databases">
        <authorList>
            <person name="Kanost M."/>
        </authorList>
    </citation>
    <scope>NUCLEOTIDE SEQUENCE</scope>
</reference>
<sequence>MGVWGLKYRSISVLSRTFTVYATILKCYLSFVSGVQIAYFAIIGTQMFMIVLSIFLFYGIYKENVAFLVPWVVGCMTFMALEAMAMVYSNILRDHVNKQFDSMCKAEISFLVPRILLNCLCIWCVLRLYHLLRAGVTWKGAAPIEL</sequence>
<keyword evidence="1" id="KW-0472">Membrane</keyword>
<organism evidence="2 3">
    <name type="scientific">Manduca sexta</name>
    <name type="common">Tobacco hawkmoth</name>
    <name type="synonym">Tobacco hornworm</name>
    <dbReference type="NCBI Taxonomy" id="7130"/>
    <lineage>
        <taxon>Eukaryota</taxon>
        <taxon>Metazoa</taxon>
        <taxon>Ecdysozoa</taxon>
        <taxon>Arthropoda</taxon>
        <taxon>Hexapoda</taxon>
        <taxon>Insecta</taxon>
        <taxon>Pterygota</taxon>
        <taxon>Neoptera</taxon>
        <taxon>Endopterygota</taxon>
        <taxon>Lepidoptera</taxon>
        <taxon>Glossata</taxon>
        <taxon>Ditrysia</taxon>
        <taxon>Bombycoidea</taxon>
        <taxon>Sphingidae</taxon>
        <taxon>Sphinginae</taxon>
        <taxon>Sphingini</taxon>
        <taxon>Manduca</taxon>
    </lineage>
</organism>
<evidence type="ECO:0000256" key="1">
    <source>
        <dbReference type="SAM" id="Phobius"/>
    </source>
</evidence>
<proteinExistence type="predicted"/>
<keyword evidence="1" id="KW-0812">Transmembrane</keyword>
<dbReference type="PANTHER" id="PTHR36694:SF10">
    <property type="entry name" value="MARVEL DOMAIN-CONTAINING PROTEIN"/>
    <property type="match status" value="1"/>
</dbReference>
<accession>A0A922CUW8</accession>
<dbReference type="Pfam" id="PF15860">
    <property type="entry name" value="DUF4728"/>
    <property type="match status" value="1"/>
</dbReference>
<feature type="transmembrane region" description="Helical" evidence="1">
    <location>
        <begin position="37"/>
        <end position="58"/>
    </location>
</feature>
<reference evidence="2" key="1">
    <citation type="journal article" date="2016" name="Insect Biochem. Mol. Biol.">
        <title>Multifaceted biological insights from a draft genome sequence of the tobacco hornworm moth, Manduca sexta.</title>
        <authorList>
            <person name="Kanost M.R."/>
            <person name="Arrese E.L."/>
            <person name="Cao X."/>
            <person name="Chen Y.R."/>
            <person name="Chellapilla S."/>
            <person name="Goldsmith M.R."/>
            <person name="Grosse-Wilde E."/>
            <person name="Heckel D.G."/>
            <person name="Herndon N."/>
            <person name="Jiang H."/>
            <person name="Papanicolaou A."/>
            <person name="Qu J."/>
            <person name="Soulages J.L."/>
            <person name="Vogel H."/>
            <person name="Walters J."/>
            <person name="Waterhouse R.M."/>
            <person name="Ahn S.J."/>
            <person name="Almeida F.C."/>
            <person name="An C."/>
            <person name="Aqrawi P."/>
            <person name="Bretschneider A."/>
            <person name="Bryant W.B."/>
            <person name="Bucks S."/>
            <person name="Chao H."/>
            <person name="Chevignon G."/>
            <person name="Christen J.M."/>
            <person name="Clarke D.F."/>
            <person name="Dittmer N.T."/>
            <person name="Ferguson L.C.F."/>
            <person name="Garavelou S."/>
            <person name="Gordon K.H.J."/>
            <person name="Gunaratna R.T."/>
            <person name="Han Y."/>
            <person name="Hauser F."/>
            <person name="He Y."/>
            <person name="Heidel-Fischer H."/>
            <person name="Hirsh A."/>
            <person name="Hu Y."/>
            <person name="Jiang H."/>
            <person name="Kalra D."/>
            <person name="Klinner C."/>
            <person name="Konig C."/>
            <person name="Kovar C."/>
            <person name="Kroll A.R."/>
            <person name="Kuwar S.S."/>
            <person name="Lee S.L."/>
            <person name="Lehman R."/>
            <person name="Li K."/>
            <person name="Li Z."/>
            <person name="Liang H."/>
            <person name="Lovelace S."/>
            <person name="Lu Z."/>
            <person name="Mansfield J.H."/>
            <person name="McCulloch K.J."/>
            <person name="Mathew T."/>
            <person name="Morton B."/>
            <person name="Muzny D.M."/>
            <person name="Neunemann D."/>
            <person name="Ongeri F."/>
            <person name="Pauchet Y."/>
            <person name="Pu L.L."/>
            <person name="Pyrousis I."/>
            <person name="Rao X.J."/>
            <person name="Redding A."/>
            <person name="Roesel C."/>
            <person name="Sanchez-Gracia A."/>
            <person name="Schaack S."/>
            <person name="Shukla A."/>
            <person name="Tetreau G."/>
            <person name="Wang Y."/>
            <person name="Xiong G.H."/>
            <person name="Traut W."/>
            <person name="Walsh T.K."/>
            <person name="Worley K.C."/>
            <person name="Wu D."/>
            <person name="Wu W."/>
            <person name="Wu Y.Q."/>
            <person name="Zhang X."/>
            <person name="Zou Z."/>
            <person name="Zucker H."/>
            <person name="Briscoe A.D."/>
            <person name="Burmester T."/>
            <person name="Clem R.J."/>
            <person name="Feyereisen R."/>
            <person name="Grimmelikhuijzen C.J.P."/>
            <person name="Hamodrakas S.J."/>
            <person name="Hansson B.S."/>
            <person name="Huguet E."/>
            <person name="Jermiin L.S."/>
            <person name="Lan Q."/>
            <person name="Lehman H.K."/>
            <person name="Lorenzen M."/>
            <person name="Merzendorfer H."/>
            <person name="Michalopoulos I."/>
            <person name="Morton D.B."/>
            <person name="Muthukrishnan S."/>
            <person name="Oakeshott J.G."/>
            <person name="Palmer W."/>
            <person name="Park Y."/>
            <person name="Passarelli A.L."/>
            <person name="Rozas J."/>
            <person name="Schwartz L.M."/>
            <person name="Smith W."/>
            <person name="Southgate A."/>
            <person name="Vilcinskas A."/>
            <person name="Vogt R."/>
            <person name="Wang P."/>
            <person name="Werren J."/>
            <person name="Yu X.Q."/>
            <person name="Zhou J.J."/>
            <person name="Brown S.J."/>
            <person name="Scherer S.E."/>
            <person name="Richards S."/>
            <person name="Blissard G.W."/>
        </authorList>
    </citation>
    <scope>NUCLEOTIDE SEQUENCE</scope>
</reference>
<dbReference type="EMBL" id="JH668669">
    <property type="protein sequence ID" value="KAG6460385.1"/>
    <property type="molecule type" value="Genomic_DNA"/>
</dbReference>
<comment type="caution">
    <text evidence="2">The sequence shown here is derived from an EMBL/GenBank/DDBJ whole genome shotgun (WGS) entry which is preliminary data.</text>
</comment>
<keyword evidence="3" id="KW-1185">Reference proteome</keyword>
<dbReference type="AlphaFoldDB" id="A0A922CUW8"/>
<name>A0A922CUW8_MANSE</name>
<protein>
    <submittedName>
        <fullName evidence="2">Uncharacterized protein</fullName>
    </submittedName>
</protein>
<feature type="transmembrane region" description="Helical" evidence="1">
    <location>
        <begin position="65"/>
        <end position="88"/>
    </location>
</feature>
<evidence type="ECO:0000313" key="3">
    <source>
        <dbReference type="Proteomes" id="UP000791440"/>
    </source>
</evidence>
<feature type="transmembrane region" description="Helical" evidence="1">
    <location>
        <begin position="108"/>
        <end position="129"/>
    </location>
</feature>
<keyword evidence="1" id="KW-1133">Transmembrane helix</keyword>
<dbReference type="InterPro" id="IPR031720">
    <property type="entry name" value="DUF4728"/>
</dbReference>
<gene>
    <name evidence="2" type="ORF">O3G_MSEX011962</name>
</gene>
<dbReference type="Proteomes" id="UP000791440">
    <property type="component" value="Unassembled WGS sequence"/>
</dbReference>
<feature type="transmembrane region" description="Helical" evidence="1">
    <location>
        <begin position="12"/>
        <end position="31"/>
    </location>
</feature>
<evidence type="ECO:0000313" key="2">
    <source>
        <dbReference type="EMBL" id="KAG6460385.1"/>
    </source>
</evidence>